<protein>
    <submittedName>
        <fullName evidence="2">Uncharacterized protein</fullName>
    </submittedName>
</protein>
<evidence type="ECO:0000313" key="3">
    <source>
        <dbReference type="Proteomes" id="UP001500218"/>
    </source>
</evidence>
<feature type="region of interest" description="Disordered" evidence="1">
    <location>
        <begin position="31"/>
        <end position="73"/>
    </location>
</feature>
<dbReference type="PROSITE" id="PS51257">
    <property type="entry name" value="PROKAR_LIPOPROTEIN"/>
    <property type="match status" value="1"/>
</dbReference>
<proteinExistence type="predicted"/>
<accession>A0ABN2LJW2</accession>
<reference evidence="2 3" key="1">
    <citation type="journal article" date="2019" name="Int. J. Syst. Evol. Microbiol.">
        <title>The Global Catalogue of Microorganisms (GCM) 10K type strain sequencing project: providing services to taxonomists for standard genome sequencing and annotation.</title>
        <authorList>
            <consortium name="The Broad Institute Genomics Platform"/>
            <consortium name="The Broad Institute Genome Sequencing Center for Infectious Disease"/>
            <person name="Wu L."/>
            <person name="Ma J."/>
        </authorList>
    </citation>
    <scope>NUCLEOTIDE SEQUENCE [LARGE SCALE GENOMIC DNA]</scope>
    <source>
        <strain evidence="2 3">JCM 13250</strain>
    </source>
</reference>
<organism evidence="2 3">
    <name type="scientific">Luedemannella flava</name>
    <dbReference type="NCBI Taxonomy" id="349316"/>
    <lineage>
        <taxon>Bacteria</taxon>
        <taxon>Bacillati</taxon>
        <taxon>Actinomycetota</taxon>
        <taxon>Actinomycetes</taxon>
        <taxon>Micromonosporales</taxon>
        <taxon>Micromonosporaceae</taxon>
        <taxon>Luedemannella</taxon>
    </lineage>
</organism>
<dbReference type="Proteomes" id="UP001500218">
    <property type="component" value="Unassembled WGS sequence"/>
</dbReference>
<keyword evidence="3" id="KW-1185">Reference proteome</keyword>
<gene>
    <name evidence="2" type="ORF">GCM10009682_11380</name>
</gene>
<comment type="caution">
    <text evidence="2">The sequence shown here is derived from an EMBL/GenBank/DDBJ whole genome shotgun (WGS) entry which is preliminary data.</text>
</comment>
<sequence>MTGTATRRAIVTIGITLLLAAGGCGRPVPVGSGPPTAYPSRSLPPGDQAANNADNNGWKQRHELSPQERAAGRTIKDRVVPALEKLRRGGDIGPDAVARTLHGLGFATDDVQVTAMRALGADPTPPPGAAFGIHFPDRGCVVGDVRPERVRAEVTGSAAEFGCLEPFSH</sequence>
<name>A0ABN2LJW2_9ACTN</name>
<evidence type="ECO:0000313" key="2">
    <source>
        <dbReference type="EMBL" id="GAA1791101.1"/>
    </source>
</evidence>
<evidence type="ECO:0000256" key="1">
    <source>
        <dbReference type="SAM" id="MobiDB-lite"/>
    </source>
</evidence>
<dbReference type="EMBL" id="BAAALT010000028">
    <property type="protein sequence ID" value="GAA1791101.1"/>
    <property type="molecule type" value="Genomic_DNA"/>
</dbReference>
<feature type="compositionally biased region" description="Basic and acidic residues" evidence="1">
    <location>
        <begin position="60"/>
        <end position="73"/>
    </location>
</feature>